<reference evidence="1 2" key="1">
    <citation type="submission" date="2014-04" db="EMBL/GenBank/DDBJ databases">
        <title>Complete genome sequence of e4/1c, an Escherichia coli O157:H7-specific phage with proven potential as a biocontrol agent.</title>
        <authorList>
            <person name="McAuliffe O."/>
            <person name="Coffey B."/>
            <person name="Casey A."/>
            <person name="O'Sullivan O."/>
            <person name="Coffey A."/>
            <person name="Ross P."/>
        </authorList>
    </citation>
    <scope>NUCLEOTIDE SEQUENCE [LARGE SCALE GENOMIC DNA]</scope>
</reference>
<dbReference type="Proteomes" id="UP000024438">
    <property type="component" value="Segment"/>
</dbReference>
<proteinExistence type="predicted"/>
<name>A0A023ZUE3_9CAUD</name>
<protein>
    <submittedName>
        <fullName evidence="1">Uncharacterized protein</fullName>
    </submittedName>
</protein>
<evidence type="ECO:0000313" key="1">
    <source>
        <dbReference type="EMBL" id="AHY83194.1"/>
    </source>
</evidence>
<keyword evidence="2" id="KW-1185">Reference proteome</keyword>
<sequence length="41" mass="4739">MKIVDKEMLEIAQSFANDAVKTGSEYCWMCAREYLKMAYGL</sequence>
<dbReference type="KEGG" id="vg:19525680"/>
<accession>A0A023ZUE3</accession>
<dbReference type="RefSeq" id="YP_009036043.1">
    <property type="nucleotide sequence ID" value="NC_024210.1"/>
</dbReference>
<organism evidence="1 2">
    <name type="scientific">Escherichia phage e4/1c</name>
    <dbReference type="NCBI Taxonomy" id="1495286"/>
    <lineage>
        <taxon>Viruses</taxon>
        <taxon>Duplodnaviria</taxon>
        <taxon>Heunggongvirae</taxon>
        <taxon>Uroviricota</taxon>
        <taxon>Caudoviricetes</taxon>
        <taxon>Drexlerviridae</taxon>
        <taxon>Rogunavirinae</taxon>
        <taxon>Rogunavirus</taxon>
        <taxon>Rogunavirus E41c</taxon>
    </lineage>
</organism>
<dbReference type="OrthoDB" id="27027at10239"/>
<evidence type="ECO:0000313" key="2">
    <source>
        <dbReference type="Proteomes" id="UP000024438"/>
    </source>
</evidence>
<gene>
    <name evidence="1" type="primary">e41c_0044</name>
</gene>
<dbReference type="EMBL" id="KJ668713">
    <property type="protein sequence ID" value="AHY83194.1"/>
    <property type="molecule type" value="Genomic_DNA"/>
</dbReference>